<accession>A0A369QEG5</accession>
<dbReference type="RefSeq" id="WP_115371160.1">
    <property type="nucleotide sequence ID" value="NZ_QASA01000001.1"/>
</dbReference>
<dbReference type="EMBL" id="QASA01000001">
    <property type="protein sequence ID" value="RDC61586.1"/>
    <property type="molecule type" value="Genomic_DNA"/>
</dbReference>
<sequence>MKITLLLLFSFVVIGTCSAQITKGTSFVGGSGSYSKGTSKYNQGPDIVYKSSGSNFNFNPKAGYFISDNIALGLAINYFGSRSKSKNTPGNESYVNKQQSFGINPFGRYYKMLGERAAFFGQLTASYTKGQIKTDDFIYQKYSFVGAGVAPGFVFFATPKIGIETTVGNLGFYHSDNKNFSQDPNNSNENTSNQFVANIEASNIFLGINFYLGR</sequence>
<reference evidence="2 3" key="1">
    <citation type="submission" date="2018-04" db="EMBL/GenBank/DDBJ databases">
        <title>Adhaeribacter sp. HMF7616 genome sequencing and assembly.</title>
        <authorList>
            <person name="Kang H."/>
            <person name="Kang J."/>
            <person name="Cha I."/>
            <person name="Kim H."/>
            <person name="Joh K."/>
        </authorList>
    </citation>
    <scope>NUCLEOTIDE SEQUENCE [LARGE SCALE GENOMIC DNA]</scope>
    <source>
        <strain evidence="2 3">HMF7616</strain>
    </source>
</reference>
<gene>
    <name evidence="2" type="ORF">AHMF7616_00165</name>
</gene>
<evidence type="ECO:0008006" key="4">
    <source>
        <dbReference type="Google" id="ProtNLM"/>
    </source>
</evidence>
<evidence type="ECO:0000313" key="3">
    <source>
        <dbReference type="Proteomes" id="UP000253919"/>
    </source>
</evidence>
<comment type="caution">
    <text evidence="2">The sequence shown here is derived from an EMBL/GenBank/DDBJ whole genome shotgun (WGS) entry which is preliminary data.</text>
</comment>
<keyword evidence="3" id="KW-1185">Reference proteome</keyword>
<organism evidence="2 3">
    <name type="scientific">Adhaeribacter pallidiroseus</name>
    <dbReference type="NCBI Taxonomy" id="2072847"/>
    <lineage>
        <taxon>Bacteria</taxon>
        <taxon>Pseudomonadati</taxon>
        <taxon>Bacteroidota</taxon>
        <taxon>Cytophagia</taxon>
        <taxon>Cytophagales</taxon>
        <taxon>Hymenobacteraceae</taxon>
        <taxon>Adhaeribacter</taxon>
    </lineage>
</organism>
<feature type="chain" id="PRO_5016942790" description="Outer membrane protein beta-barrel domain-containing protein" evidence="1">
    <location>
        <begin position="20"/>
        <end position="214"/>
    </location>
</feature>
<dbReference type="InterPro" id="IPR021958">
    <property type="entry name" value="DUF3575"/>
</dbReference>
<evidence type="ECO:0000313" key="2">
    <source>
        <dbReference type="EMBL" id="RDC61586.1"/>
    </source>
</evidence>
<evidence type="ECO:0000256" key="1">
    <source>
        <dbReference type="SAM" id="SignalP"/>
    </source>
</evidence>
<dbReference type="InterPro" id="IPR011250">
    <property type="entry name" value="OMP/PagP_B-barrel"/>
</dbReference>
<dbReference type="OrthoDB" id="945117at2"/>
<dbReference type="SUPFAM" id="SSF56925">
    <property type="entry name" value="OMPA-like"/>
    <property type="match status" value="1"/>
</dbReference>
<name>A0A369QEG5_9BACT</name>
<proteinExistence type="predicted"/>
<feature type="signal peptide" evidence="1">
    <location>
        <begin position="1"/>
        <end position="19"/>
    </location>
</feature>
<dbReference type="AlphaFoldDB" id="A0A369QEG5"/>
<dbReference type="Pfam" id="PF12099">
    <property type="entry name" value="DUF3575"/>
    <property type="match status" value="1"/>
</dbReference>
<keyword evidence="1" id="KW-0732">Signal</keyword>
<dbReference type="Proteomes" id="UP000253919">
    <property type="component" value="Unassembled WGS sequence"/>
</dbReference>
<protein>
    <recommendedName>
        <fullName evidence="4">Outer membrane protein beta-barrel domain-containing protein</fullName>
    </recommendedName>
</protein>